<evidence type="ECO:0000256" key="1">
    <source>
        <dbReference type="ARBA" id="ARBA00022670"/>
    </source>
</evidence>
<dbReference type="PANTHER" id="PTHR43343">
    <property type="entry name" value="PEPTIDASE S12"/>
    <property type="match status" value="1"/>
</dbReference>
<dbReference type="SUPFAM" id="SSF50156">
    <property type="entry name" value="PDZ domain-like"/>
    <property type="match status" value="1"/>
</dbReference>
<comment type="caution">
    <text evidence="5">The sequence shown here is derived from an EMBL/GenBank/DDBJ whole genome shotgun (WGS) entry which is preliminary data.</text>
</comment>
<dbReference type="Pfam" id="PF13365">
    <property type="entry name" value="Trypsin_2"/>
    <property type="match status" value="1"/>
</dbReference>
<gene>
    <name evidence="5" type="ORF">B9Q01_07085</name>
</gene>
<proteinExistence type="predicted"/>
<accession>A0A2R6A8U7</accession>
<dbReference type="InterPro" id="IPR051201">
    <property type="entry name" value="Chloro_Bact_Ser_Proteases"/>
</dbReference>
<evidence type="ECO:0000313" key="5">
    <source>
        <dbReference type="EMBL" id="PSN82765.1"/>
    </source>
</evidence>
<keyword evidence="3" id="KW-0812">Transmembrane</keyword>
<dbReference type="SMART" id="SM00228">
    <property type="entry name" value="PDZ"/>
    <property type="match status" value="1"/>
</dbReference>
<evidence type="ECO:0000259" key="4">
    <source>
        <dbReference type="PROSITE" id="PS50106"/>
    </source>
</evidence>
<dbReference type="Gene3D" id="2.30.42.10">
    <property type="match status" value="1"/>
</dbReference>
<keyword evidence="3" id="KW-1133">Transmembrane helix</keyword>
<dbReference type="GO" id="GO:0004252">
    <property type="term" value="F:serine-type endopeptidase activity"/>
    <property type="evidence" value="ECO:0007669"/>
    <property type="project" value="InterPro"/>
</dbReference>
<name>A0A2R6A8U7_9ARCH</name>
<sequence length="422" mass="45282">MFAQRKINPYLFQVFSVYQTSNKAVYIVLVIGILLGALAGFTISYTTLSNKIQFLQNEVNTLARNQLALEKIASVPVEPVETASYQGMSNLSTLYQKTVSSVVEIEAIQQQVIQGIFGFQVEQVPVLGSGFVVEYNKSFYIITNYHVVENATSVAVKFYDGRSYPAKIVGEDRFSDLAVLSVNAQGENIKPLPLANSSQLQVGDTVVAIGNPFGLSNTFTVGVVSALNRILDDPVAAPYSIAGVIQITTPINPGNSGGPLLDLAGQVVGVTTAIIANSQGLGFAIPSNVVARELPYLVATGRYDLHPYFGFSVVTMNYYIARAMNTSVTYGVLVQQVLPNSPAAKAGLKGGSYQAQILGEPVWLGGDIILAVNGTPVQGTSDLLSYLQLNVLPGETVVFTIYRVNETVEIPLIAGYLPEENH</sequence>
<keyword evidence="3" id="KW-0472">Membrane</keyword>
<evidence type="ECO:0000256" key="3">
    <source>
        <dbReference type="SAM" id="Phobius"/>
    </source>
</evidence>
<evidence type="ECO:0000313" key="6">
    <source>
        <dbReference type="Proteomes" id="UP000240880"/>
    </source>
</evidence>
<dbReference type="InterPro" id="IPR001478">
    <property type="entry name" value="PDZ"/>
</dbReference>
<reference evidence="5 6" key="1">
    <citation type="submission" date="2017-04" db="EMBL/GenBank/DDBJ databases">
        <title>Novel microbial lineages endemic to geothermal iron-oxide mats fill important gaps in the evolutionary history of Archaea.</title>
        <authorList>
            <person name="Jay Z.J."/>
            <person name="Beam J.P."/>
            <person name="Dlakic M."/>
            <person name="Rusch D.B."/>
            <person name="Kozubal M.A."/>
            <person name="Inskeep W.P."/>
        </authorList>
    </citation>
    <scope>NUCLEOTIDE SEQUENCE [LARGE SCALE GENOMIC DNA]</scope>
    <source>
        <strain evidence="5">OSP_D</strain>
    </source>
</reference>
<dbReference type="PROSITE" id="PS50106">
    <property type="entry name" value="PDZ"/>
    <property type="match status" value="1"/>
</dbReference>
<dbReference type="CDD" id="cd06779">
    <property type="entry name" value="cpPDZ_Deg_HtrA-like"/>
    <property type="match status" value="1"/>
</dbReference>
<dbReference type="Proteomes" id="UP000240880">
    <property type="component" value="Unassembled WGS sequence"/>
</dbReference>
<dbReference type="GO" id="GO:0006508">
    <property type="term" value="P:proteolysis"/>
    <property type="evidence" value="ECO:0007669"/>
    <property type="project" value="UniProtKB-KW"/>
</dbReference>
<dbReference type="InterPro" id="IPR009003">
    <property type="entry name" value="Peptidase_S1_PA"/>
</dbReference>
<dbReference type="AlphaFoldDB" id="A0A2R6A8U7"/>
<feature type="domain" description="PDZ" evidence="4">
    <location>
        <begin position="297"/>
        <end position="381"/>
    </location>
</feature>
<dbReference type="InterPro" id="IPR036034">
    <property type="entry name" value="PDZ_sf"/>
</dbReference>
<keyword evidence="1" id="KW-0645">Protease</keyword>
<feature type="transmembrane region" description="Helical" evidence="3">
    <location>
        <begin position="24"/>
        <end position="48"/>
    </location>
</feature>
<dbReference type="PANTHER" id="PTHR43343:SF3">
    <property type="entry name" value="PROTEASE DO-LIKE 8, CHLOROPLASTIC"/>
    <property type="match status" value="1"/>
</dbReference>
<keyword evidence="2" id="KW-0378">Hydrolase</keyword>
<organism evidence="5 6">
    <name type="scientific">Candidatus Marsarchaeota G1 archaeon OSP_D</name>
    <dbReference type="NCBI Taxonomy" id="1978155"/>
    <lineage>
        <taxon>Archaea</taxon>
        <taxon>Candidatus Marsarchaeota</taxon>
        <taxon>Candidatus Marsarchaeota group 1</taxon>
    </lineage>
</organism>
<dbReference type="PRINTS" id="PR00834">
    <property type="entry name" value="PROTEASES2C"/>
</dbReference>
<dbReference type="EMBL" id="NEXC01000053">
    <property type="protein sequence ID" value="PSN82765.1"/>
    <property type="molecule type" value="Genomic_DNA"/>
</dbReference>
<dbReference type="Pfam" id="PF13180">
    <property type="entry name" value="PDZ_2"/>
    <property type="match status" value="1"/>
</dbReference>
<protein>
    <recommendedName>
        <fullName evidence="4">PDZ domain-containing protein</fullName>
    </recommendedName>
</protein>
<dbReference type="InterPro" id="IPR001940">
    <property type="entry name" value="Peptidase_S1C"/>
</dbReference>
<dbReference type="Gene3D" id="2.40.10.120">
    <property type="match status" value="1"/>
</dbReference>
<evidence type="ECO:0000256" key="2">
    <source>
        <dbReference type="ARBA" id="ARBA00022801"/>
    </source>
</evidence>
<dbReference type="SUPFAM" id="SSF50494">
    <property type="entry name" value="Trypsin-like serine proteases"/>
    <property type="match status" value="1"/>
</dbReference>